<feature type="compositionally biased region" description="Low complexity" evidence="2">
    <location>
        <begin position="98"/>
        <end position="127"/>
    </location>
</feature>
<dbReference type="Gene3D" id="2.30.30.40">
    <property type="entry name" value="SH3 Domains"/>
    <property type="match status" value="1"/>
</dbReference>
<keyword evidence="3" id="KW-0472">Membrane</keyword>
<proteinExistence type="predicted"/>
<dbReference type="Pfam" id="PF07653">
    <property type="entry name" value="SH3_2"/>
    <property type="match status" value="1"/>
</dbReference>
<feature type="region of interest" description="Disordered" evidence="2">
    <location>
        <begin position="33"/>
        <end position="132"/>
    </location>
</feature>
<dbReference type="EMBL" id="CH991544">
    <property type="protein sequence ID" value="EDQ91866.1"/>
    <property type="molecule type" value="Genomic_DNA"/>
</dbReference>
<name>A9UR65_MONBE</name>
<keyword evidence="3" id="KW-1133">Transmembrane helix</keyword>
<feature type="chain" id="PRO_5002742330" description="SH3 domain-containing protein" evidence="4">
    <location>
        <begin position="29"/>
        <end position="419"/>
    </location>
</feature>
<gene>
    <name evidence="6" type="ORF">MONBRDRAFT_5960</name>
</gene>
<feature type="compositionally biased region" description="Polar residues" evidence="2">
    <location>
        <begin position="81"/>
        <end position="90"/>
    </location>
</feature>
<dbReference type="KEGG" id="mbr:MONBRDRAFT_5960"/>
<reference evidence="6 7" key="1">
    <citation type="journal article" date="2008" name="Nature">
        <title>The genome of the choanoflagellate Monosiga brevicollis and the origin of metazoans.</title>
        <authorList>
            <consortium name="JGI Sequencing"/>
            <person name="King N."/>
            <person name="Westbrook M.J."/>
            <person name="Young S.L."/>
            <person name="Kuo A."/>
            <person name="Abedin M."/>
            <person name="Chapman J."/>
            <person name="Fairclough S."/>
            <person name="Hellsten U."/>
            <person name="Isogai Y."/>
            <person name="Letunic I."/>
            <person name="Marr M."/>
            <person name="Pincus D."/>
            <person name="Putnam N."/>
            <person name="Rokas A."/>
            <person name="Wright K.J."/>
            <person name="Zuzow R."/>
            <person name="Dirks W."/>
            <person name="Good M."/>
            <person name="Goodstein D."/>
            <person name="Lemons D."/>
            <person name="Li W."/>
            <person name="Lyons J.B."/>
            <person name="Morris A."/>
            <person name="Nichols S."/>
            <person name="Richter D.J."/>
            <person name="Salamov A."/>
            <person name="Bork P."/>
            <person name="Lim W.A."/>
            <person name="Manning G."/>
            <person name="Miller W.T."/>
            <person name="McGinnis W."/>
            <person name="Shapiro H."/>
            <person name="Tjian R."/>
            <person name="Grigoriev I.V."/>
            <person name="Rokhsar D."/>
        </authorList>
    </citation>
    <scope>NUCLEOTIDE SEQUENCE [LARGE SCALE GENOMIC DNA]</scope>
    <source>
        <strain evidence="7">MX1 / ATCC 50154</strain>
    </source>
</reference>
<protein>
    <recommendedName>
        <fullName evidence="5">SH3 domain-containing protein</fullName>
    </recommendedName>
</protein>
<evidence type="ECO:0000256" key="4">
    <source>
        <dbReference type="SAM" id="SignalP"/>
    </source>
</evidence>
<evidence type="ECO:0000256" key="2">
    <source>
        <dbReference type="SAM" id="MobiDB-lite"/>
    </source>
</evidence>
<keyword evidence="4" id="KW-0732">Signal</keyword>
<dbReference type="InterPro" id="IPR036028">
    <property type="entry name" value="SH3-like_dom_sf"/>
</dbReference>
<organism evidence="6 7">
    <name type="scientific">Monosiga brevicollis</name>
    <name type="common">Choanoflagellate</name>
    <dbReference type="NCBI Taxonomy" id="81824"/>
    <lineage>
        <taxon>Eukaryota</taxon>
        <taxon>Choanoflagellata</taxon>
        <taxon>Craspedida</taxon>
        <taxon>Salpingoecidae</taxon>
        <taxon>Monosiga</taxon>
    </lineage>
</organism>
<evidence type="ECO:0000256" key="3">
    <source>
        <dbReference type="SAM" id="Phobius"/>
    </source>
</evidence>
<evidence type="ECO:0000256" key="1">
    <source>
        <dbReference type="ARBA" id="ARBA00022443"/>
    </source>
</evidence>
<feature type="transmembrane region" description="Helical" evidence="3">
    <location>
        <begin position="220"/>
        <end position="243"/>
    </location>
</feature>
<keyword evidence="7" id="KW-1185">Reference proteome</keyword>
<dbReference type="SUPFAM" id="SSF50044">
    <property type="entry name" value="SH3-domain"/>
    <property type="match status" value="1"/>
</dbReference>
<dbReference type="RefSeq" id="XP_001743152.1">
    <property type="nucleotide sequence ID" value="XM_001743100.1"/>
</dbReference>
<keyword evidence="1" id="KW-0728">SH3 domain</keyword>
<dbReference type="InParanoid" id="A9UR65"/>
<dbReference type="AlphaFoldDB" id="A9UR65"/>
<sequence length="419" mass="44340">MSSFFQTSLASSLLLLLLLALRVREVHTTGSLIDGALYPTPLPTFQSSGSGEADWDDDRPDLADDDTSDSSGAGSGSGWSEMTTHSTSGFASTGNGGRTTTSPSPSASRPTLVPTLSPSTLSPVPSTIEATTRSPQRISFRYIPDQAQLWLQMNPPVLWSSINASRLALFDTMFIVDASDARNDPSLTLELASTATPPVAATIPTAPGTTSGDKSGASTLGIGIGVGVGGALLLGLLCSFLMLRARRRQGYSRSDFNAGYQRFEKEWLTAVRGAMGASPKMPPRAASIKTTFNPPALDSVSPQMSSTPIKPGPWLAPPLITPEAGPTLKAPALALAQADEGYVWDNFVQPDLDVVAVRDHVTRNPNLLSFHAGEQLRVTQRSRYAGFVYATNAAGHSGLVAQHFLDRDIGDLLSFDVHV</sequence>
<feature type="domain" description="SH3" evidence="5">
    <location>
        <begin position="355"/>
        <end position="400"/>
    </location>
</feature>
<evidence type="ECO:0000313" key="7">
    <source>
        <dbReference type="Proteomes" id="UP000001357"/>
    </source>
</evidence>
<dbReference type="InterPro" id="IPR001452">
    <property type="entry name" value="SH3_domain"/>
</dbReference>
<keyword evidence="3" id="KW-0812">Transmembrane</keyword>
<evidence type="ECO:0000259" key="5">
    <source>
        <dbReference type="Pfam" id="PF07653"/>
    </source>
</evidence>
<feature type="compositionally biased region" description="Acidic residues" evidence="2">
    <location>
        <begin position="53"/>
        <end position="68"/>
    </location>
</feature>
<feature type="signal peptide" evidence="4">
    <location>
        <begin position="1"/>
        <end position="28"/>
    </location>
</feature>
<dbReference type="GeneID" id="5888360"/>
<dbReference type="Proteomes" id="UP000001357">
    <property type="component" value="Unassembled WGS sequence"/>
</dbReference>
<evidence type="ECO:0000313" key="6">
    <source>
        <dbReference type="EMBL" id="EDQ91866.1"/>
    </source>
</evidence>
<accession>A9UR65</accession>